<evidence type="ECO:0000259" key="2">
    <source>
        <dbReference type="PROSITE" id="PS50076"/>
    </source>
</evidence>
<dbReference type="EMBL" id="AP006500">
    <property type="protein sequence ID" value="BAM82299.1"/>
    <property type="molecule type" value="Genomic_DNA"/>
</dbReference>
<feature type="domain" description="J" evidence="2">
    <location>
        <begin position="33"/>
        <end position="101"/>
    </location>
</feature>
<evidence type="ECO:0000256" key="1">
    <source>
        <dbReference type="SAM" id="Phobius"/>
    </source>
</evidence>
<proteinExistence type="predicted"/>
<gene>
    <name evidence="3" type="ORF">CYME_CMR008C</name>
</gene>
<dbReference type="OrthoDB" id="10250354at2759"/>
<dbReference type="Gene3D" id="1.10.287.110">
    <property type="entry name" value="DnaJ domain"/>
    <property type="match status" value="1"/>
</dbReference>
<name>M1VAV8_CYAM1</name>
<dbReference type="Gramene" id="CMR008CT">
    <property type="protein sequence ID" value="CMR008CT"/>
    <property type="gene ID" value="CMR008C"/>
</dbReference>
<dbReference type="InterPro" id="IPR001623">
    <property type="entry name" value="DnaJ_domain"/>
</dbReference>
<reference evidence="3 4" key="1">
    <citation type="journal article" date="2004" name="Nature">
        <title>Genome sequence of the ultrasmall unicellular red alga Cyanidioschyzon merolae 10D.</title>
        <authorList>
            <person name="Matsuzaki M."/>
            <person name="Misumi O."/>
            <person name="Shin-i T."/>
            <person name="Maruyama S."/>
            <person name="Takahara M."/>
            <person name="Miyagishima S."/>
            <person name="Mori T."/>
            <person name="Nishida K."/>
            <person name="Yagisawa F."/>
            <person name="Nishida K."/>
            <person name="Yoshida Y."/>
            <person name="Nishimura Y."/>
            <person name="Nakao S."/>
            <person name="Kobayashi T."/>
            <person name="Momoyama Y."/>
            <person name="Higashiyama T."/>
            <person name="Minoda A."/>
            <person name="Sano M."/>
            <person name="Nomoto H."/>
            <person name="Oishi K."/>
            <person name="Hayashi H."/>
            <person name="Ohta F."/>
            <person name="Nishizaka S."/>
            <person name="Haga S."/>
            <person name="Miura S."/>
            <person name="Morishita T."/>
            <person name="Kabeya Y."/>
            <person name="Terasawa K."/>
            <person name="Suzuki Y."/>
            <person name="Ishii Y."/>
            <person name="Asakawa S."/>
            <person name="Takano H."/>
            <person name="Ohta N."/>
            <person name="Kuroiwa H."/>
            <person name="Tanaka K."/>
            <person name="Shimizu N."/>
            <person name="Sugano S."/>
            <person name="Sato N."/>
            <person name="Nozaki H."/>
            <person name="Ogasawara N."/>
            <person name="Kohara Y."/>
            <person name="Kuroiwa T."/>
        </authorList>
    </citation>
    <scope>NUCLEOTIDE SEQUENCE [LARGE SCALE GENOMIC DNA]</scope>
    <source>
        <strain evidence="3 4">10D</strain>
    </source>
</reference>
<protein>
    <recommendedName>
        <fullName evidence="2">J domain-containing protein</fullName>
    </recommendedName>
</protein>
<evidence type="ECO:0000313" key="3">
    <source>
        <dbReference type="EMBL" id="BAM82299.1"/>
    </source>
</evidence>
<dbReference type="Pfam" id="PF00226">
    <property type="entry name" value="DnaJ"/>
    <property type="match status" value="1"/>
</dbReference>
<dbReference type="PROSITE" id="PS50076">
    <property type="entry name" value="DNAJ_2"/>
    <property type="match status" value="1"/>
</dbReference>
<keyword evidence="4" id="KW-1185">Reference proteome</keyword>
<dbReference type="SUPFAM" id="SSF46565">
    <property type="entry name" value="Chaperone J-domain"/>
    <property type="match status" value="1"/>
</dbReference>
<feature type="transmembrane region" description="Helical" evidence="1">
    <location>
        <begin position="126"/>
        <end position="145"/>
    </location>
</feature>
<dbReference type="KEGG" id="cme:CYME_CMR008C"/>
<dbReference type="AlphaFoldDB" id="M1VAV8"/>
<dbReference type="CDD" id="cd06257">
    <property type="entry name" value="DnaJ"/>
    <property type="match status" value="1"/>
</dbReference>
<keyword evidence="1" id="KW-0472">Membrane</keyword>
<dbReference type="RefSeq" id="XP_005538335.1">
    <property type="nucleotide sequence ID" value="XM_005538278.1"/>
</dbReference>
<dbReference type="HOGENOM" id="CLU_1429935_0_0_1"/>
<reference evidence="3 4" key="2">
    <citation type="journal article" date="2007" name="BMC Biol.">
        <title>A 100%-complete sequence reveals unusually simple genomic features in the hot-spring red alga Cyanidioschyzon merolae.</title>
        <authorList>
            <person name="Nozaki H."/>
            <person name="Takano H."/>
            <person name="Misumi O."/>
            <person name="Terasawa K."/>
            <person name="Matsuzaki M."/>
            <person name="Maruyama S."/>
            <person name="Nishida K."/>
            <person name="Yagisawa F."/>
            <person name="Yoshida Y."/>
            <person name="Fujiwara T."/>
            <person name="Takio S."/>
            <person name="Tamura K."/>
            <person name="Chung S.J."/>
            <person name="Nakamura S."/>
            <person name="Kuroiwa H."/>
            <person name="Tanaka K."/>
            <person name="Sato N."/>
            <person name="Kuroiwa T."/>
        </authorList>
    </citation>
    <scope>NUCLEOTIDE SEQUENCE [LARGE SCALE GENOMIC DNA]</scope>
    <source>
        <strain evidence="3 4">10D</strain>
    </source>
</reference>
<keyword evidence="1" id="KW-0812">Transmembrane</keyword>
<accession>M1VAV8</accession>
<keyword evidence="1" id="KW-1133">Transmembrane helix</keyword>
<dbReference type="GeneID" id="16997125"/>
<evidence type="ECO:0000313" key="4">
    <source>
        <dbReference type="Proteomes" id="UP000007014"/>
    </source>
</evidence>
<dbReference type="Proteomes" id="UP000007014">
    <property type="component" value="Chromosome 18"/>
</dbReference>
<organism evidence="3 4">
    <name type="scientific">Cyanidioschyzon merolae (strain NIES-3377 / 10D)</name>
    <name type="common">Unicellular red alga</name>
    <dbReference type="NCBI Taxonomy" id="280699"/>
    <lineage>
        <taxon>Eukaryota</taxon>
        <taxon>Rhodophyta</taxon>
        <taxon>Bangiophyceae</taxon>
        <taxon>Cyanidiales</taxon>
        <taxon>Cyanidiaceae</taxon>
        <taxon>Cyanidioschyzon</taxon>
    </lineage>
</organism>
<sequence>MFRSLSATVGRASLLFRRTYAAQAAAVPSQVRLHLLRLGLQGHENWEQIRQRYRELARSNHPDVPGGSTENFQAIQDSYNYLSVYYGHAKPSTRHGYRAAARSQGGAPYYRSTYAEHVQRTNGSPGLFLVFPALLLVGLGSWVIIQSATGRSQRGELRAGGTSQYVPENRQLILPQKPDQTLFRIHRDEK</sequence>
<dbReference type="InterPro" id="IPR036869">
    <property type="entry name" value="J_dom_sf"/>
</dbReference>